<feature type="domain" description="Serine-threonine/tyrosine-protein kinase catalytic" evidence="2">
    <location>
        <begin position="1690"/>
        <end position="1794"/>
    </location>
</feature>
<dbReference type="Proteomes" id="UP001281761">
    <property type="component" value="Unassembled WGS sequence"/>
</dbReference>
<reference evidence="3 4" key="1">
    <citation type="journal article" date="2022" name="bioRxiv">
        <title>Genomics of Preaxostyla Flagellates Illuminates Evolutionary Transitions and the Path Towards Mitochondrial Loss.</title>
        <authorList>
            <person name="Novak L.V.F."/>
            <person name="Treitli S.C."/>
            <person name="Pyrih J."/>
            <person name="Halakuc P."/>
            <person name="Pipaliya S.V."/>
            <person name="Vacek V."/>
            <person name="Brzon O."/>
            <person name="Soukal P."/>
            <person name="Eme L."/>
            <person name="Dacks J.B."/>
            <person name="Karnkowska A."/>
            <person name="Elias M."/>
            <person name="Hampl V."/>
        </authorList>
    </citation>
    <scope>NUCLEOTIDE SEQUENCE [LARGE SCALE GENOMIC DNA]</scope>
    <source>
        <strain evidence="3">NAU3</strain>
        <tissue evidence="3">Gut</tissue>
    </source>
</reference>
<dbReference type="InterPro" id="IPR011050">
    <property type="entry name" value="Pectin_lyase_fold/virulence"/>
</dbReference>
<dbReference type="InterPro" id="IPR011009">
    <property type="entry name" value="Kinase-like_dom_sf"/>
</dbReference>
<evidence type="ECO:0000313" key="4">
    <source>
        <dbReference type="Proteomes" id="UP001281761"/>
    </source>
</evidence>
<comment type="caution">
    <text evidence="3">The sequence shown here is derived from an EMBL/GenBank/DDBJ whole genome shotgun (WGS) entry which is preliminary data.</text>
</comment>
<keyword evidence="1" id="KW-1133">Transmembrane helix</keyword>
<dbReference type="Gene3D" id="1.10.510.10">
    <property type="entry name" value="Transferase(Phosphotransferase) domain 1"/>
    <property type="match status" value="1"/>
</dbReference>
<dbReference type="SUPFAM" id="SSF51126">
    <property type="entry name" value="Pectin lyase-like"/>
    <property type="match status" value="1"/>
</dbReference>
<dbReference type="Pfam" id="PF07714">
    <property type="entry name" value="PK_Tyr_Ser-Thr"/>
    <property type="match status" value="1"/>
</dbReference>
<evidence type="ECO:0000313" key="3">
    <source>
        <dbReference type="EMBL" id="KAK2946162.1"/>
    </source>
</evidence>
<dbReference type="SUPFAM" id="SSF56112">
    <property type="entry name" value="Protein kinase-like (PK-like)"/>
    <property type="match status" value="1"/>
</dbReference>
<organism evidence="3 4">
    <name type="scientific">Blattamonas nauphoetae</name>
    <dbReference type="NCBI Taxonomy" id="2049346"/>
    <lineage>
        <taxon>Eukaryota</taxon>
        <taxon>Metamonada</taxon>
        <taxon>Preaxostyla</taxon>
        <taxon>Oxymonadida</taxon>
        <taxon>Blattamonas</taxon>
    </lineage>
</organism>
<name>A0ABQ9X3A3_9EUKA</name>
<keyword evidence="1" id="KW-0472">Membrane</keyword>
<gene>
    <name evidence="3" type="ORF">BLNAU_18906</name>
</gene>
<dbReference type="InterPro" id="IPR001245">
    <property type="entry name" value="Ser-Thr/Tyr_kinase_cat_dom"/>
</dbReference>
<evidence type="ECO:0000259" key="2">
    <source>
        <dbReference type="Pfam" id="PF07714"/>
    </source>
</evidence>
<dbReference type="EMBL" id="JARBJD010000235">
    <property type="protein sequence ID" value="KAK2946162.1"/>
    <property type="molecule type" value="Genomic_DNA"/>
</dbReference>
<protein>
    <recommendedName>
        <fullName evidence="2">Serine-threonine/tyrosine-protein kinase catalytic domain-containing protein</fullName>
    </recommendedName>
</protein>
<keyword evidence="4" id="KW-1185">Reference proteome</keyword>
<feature type="transmembrane region" description="Helical" evidence="1">
    <location>
        <begin position="1471"/>
        <end position="1494"/>
    </location>
</feature>
<keyword evidence="1" id="KW-0812">Transmembrane</keyword>
<accession>A0ABQ9X3A3</accession>
<proteinExistence type="predicted"/>
<evidence type="ECO:0000256" key="1">
    <source>
        <dbReference type="SAM" id="Phobius"/>
    </source>
</evidence>
<sequence length="1810" mass="196742">MNLPVLILIHRFFAEATLPEERILPLSLQMTITPSAEAARISQNEQAFFPPIKLNHGTYHSNAYLLDSVSLSLHGSDTTIYHTSSLANTESVNDPDSENHEYRNGNTTPFIFVFSNSTISMFHISLNCGWCGTSVGRIWSSRLTIENCPIISNPEASPFVMTNGFDDFGSSIFFVDCSHKSIEKSSLLPLVCLAPSHITHASHTGNEQKVTSTFVSCSGLSLCDTHLAFGSGPLVGFSSPSTEQDAELSNKLETVLIGSRLVNMTSGEGSGAMNGWSGRQQILGSSVTRSTNHLYGTTCIDMNLGGSLLCSNTSFSHCHSSLTPEFIQNKTYTLQHKTGKVSLTFKELVTEPITITRCTFLSMTSKYGAAIYHYRSSCHLSVSESSFSKCQMAGDGGAIYFCQDEESPNPYSISSSLFVDCAAGGNGGAVCVWAASTSSITDSVFSGHSVDGKGGALDVNRADSFILSNCVFENCVAKKYQSKGGGMWLSYVKSLTMNSVLFRECSAQKGNDFYYEGLVDALQNLEQNVTNCDSTSEMSNLCFYNYPKEVLDSTLIPAVPDTSAATLVEIGSTPKADQTSSTIQMRVSNNLDGKMLVVVDNTNNHEPPNTKSSPPHVNSPPAIARLLTFDFSSSIESATQTVSFGEWEELQYESEYCVMSTSIANTRLSIPPSIALTTPNPARIVQVVCSLGSGTDHCWIQLKGRTLPIGRYTVTLKTPDLSFSVEFDGSTVENTTNMISSSHSEALFGTGSKLTFSRIYEVESVTMEGHSAPLILDPPHLVFSTPTEQSRVTSVNPASFKDDTTKDTILIPLFTDYQPNGVYVLTLLSPTNGSVSLPVSFINGFTDPIEAIVYSKDSSKIQLTYGLIYTVKELTSETTNCLIDKTLSIEVPVEPMRIEEGRVTLNGAKDEATVRLKGRALTDGRYTLTLKSVDSELISEASLSGDGELLFKVPISNSSSSILTFGTTYTISSLRLASDDVIVNSDVELAVPNPPIVKTAIVHPNSINTTMTLGLTGTDLELDGFYTVTLSPLFSFEMLFNRSTTASSSELLLGRVDSLQHNTVYTIQSIIGVDDDSDVIQTTGSVSFTTPKCRVPLLLHVNQNEGADDVFCGEIDDPCATIDFAWSIVSALKSKRATLAIVKSSEQTHPILMSSGMSVLLSNGGNLEPTLTIPLSASMGDKTGMVVVDDAGFEVIDVLIKIESTDPSFVFLAASESTIILKEGSFIGESFSSLSLNSDSEDVCSWDSGVLRLDNCTTTLNRMTLSSLSKGAIHMKSGNLNVDGVIFRDNSPNLVSFLSARRNIRCVEGGNVTIGSLSGGDGSKDHPSAWISAMDCTLSGEDARPDSPLFVPTLSSKSTSSWIKKEKQFSLSIVGTTMIPCGLSLEVFEMKKDKSEGESARVELSLNNTDSFNETHVNLSIPLTSLSSLDKSLEWRGRLVFGSNQTTSESFVVQKNSADRLAQASLDNMKWWLPLVIVVLCCALVAVFVVVVVLRRRQMRKDLEAKIESGNEMEEEKMKVEQVNHEGGNAVITSADVLKDGSLNQEGGDESKTVHTKLTNTPLSECVSVLDCSMLETKEMLKMETLFDRLHRNKKGLLDKRPKQIELARGLQKLGKMNSRADVLLRLSSHWILVDVDGKLNIQMNRGSLPSLDEQSQVNHTTTNESVLPEDSRLVNVNNENADGMDRAAKLTREKEDQEFQRWQAPEQGGNNSIQSCDVEKVAVFRLGLVLWEIETGQVPFRETDGVNASRQLKAGVKPNMELVQNKEMQELLLKCLELKATDRIDLDNLISSLGTIPDDPAPTQQLFGA</sequence>